<dbReference type="Gene3D" id="1.10.150.170">
    <property type="entry name" value="Putative methyltransferase TM0872, insert domain"/>
    <property type="match status" value="1"/>
</dbReference>
<dbReference type="PANTHER" id="PTHR11265:SF0">
    <property type="entry name" value="12S RRNA N4-METHYLCYTIDINE METHYLTRANSFERASE"/>
    <property type="match status" value="1"/>
</dbReference>
<sequence length="285" mass="31760">MLDEALEWLRVAPGGTYVDGTVGLGGHSLAILERSAPDGFLIGLDWHEESLALAKERLKPFSGRYVLVRENFANLKEVLEKLSLGPVGGILLDLGISSYLLEGSGGGFSFKLDEPLDMRMDKRNIQTARDLVNQLSVTQLEELLRSFGEERFAGRIARAICEERKKGSIRTTKQLADIVWRAYPPKARRGKTHPATKTFQALRIAVNKELDNLAKFLREAPDLLKPGGRLVIISFHSLEDRLVKQAFKGDERLKVLTKKPVVPSPEEVSKNPRARSAKLRAAERV</sequence>
<name>A0A177E7R2_9BACT</name>
<comment type="subcellular location">
    <subcellularLocation>
        <location evidence="6">Cytoplasm</location>
    </subcellularLocation>
</comment>
<dbReference type="PANTHER" id="PTHR11265">
    <property type="entry name" value="S-ADENOSYL-METHYLTRANSFERASE MRAW"/>
    <property type="match status" value="1"/>
</dbReference>
<evidence type="ECO:0000256" key="2">
    <source>
        <dbReference type="ARBA" id="ARBA00022552"/>
    </source>
</evidence>
<reference evidence="8 9" key="1">
    <citation type="submission" date="2016-02" db="EMBL/GenBank/DDBJ databases">
        <title>Draft genome sequence of Thermodesulfatator sp. S606.</title>
        <authorList>
            <person name="Lai Q."/>
            <person name="Cao J."/>
            <person name="Dupont S."/>
            <person name="Shao Z."/>
            <person name="Jebbar M."/>
            <person name="Alain K."/>
        </authorList>
    </citation>
    <scope>NUCLEOTIDE SEQUENCE [LARGE SCALE GENOMIC DNA]</scope>
    <source>
        <strain evidence="8 9">S606</strain>
    </source>
</reference>
<dbReference type="InterPro" id="IPR002903">
    <property type="entry name" value="RsmH"/>
</dbReference>
<protein>
    <recommendedName>
        <fullName evidence="6">Ribosomal RNA small subunit methyltransferase H</fullName>
        <ecNumber evidence="6">2.1.1.199</ecNumber>
    </recommendedName>
    <alternativeName>
        <fullName evidence="6">16S rRNA m(4)C1402 methyltransferase</fullName>
    </alternativeName>
    <alternativeName>
        <fullName evidence="6">rRNA (cytosine-N(4)-)-methyltransferase RsmH</fullName>
    </alternativeName>
</protein>
<evidence type="ECO:0000256" key="5">
    <source>
        <dbReference type="ARBA" id="ARBA00022691"/>
    </source>
</evidence>
<dbReference type="InterPro" id="IPR029063">
    <property type="entry name" value="SAM-dependent_MTases_sf"/>
</dbReference>
<dbReference type="RefSeq" id="WP_068541451.1">
    <property type="nucleotide sequence ID" value="NZ_LSFI01000015.1"/>
</dbReference>
<dbReference type="AlphaFoldDB" id="A0A177E7R2"/>
<dbReference type="Gene3D" id="3.40.50.150">
    <property type="entry name" value="Vaccinia Virus protein VP39"/>
    <property type="match status" value="1"/>
</dbReference>
<evidence type="ECO:0000256" key="1">
    <source>
        <dbReference type="ARBA" id="ARBA00010396"/>
    </source>
</evidence>
<gene>
    <name evidence="6" type="primary">rsmH</name>
    <name evidence="8" type="ORF">TH606_03890</name>
</gene>
<comment type="caution">
    <text evidence="8">The sequence shown here is derived from an EMBL/GenBank/DDBJ whole genome shotgun (WGS) entry which is preliminary data.</text>
</comment>
<dbReference type="GO" id="GO:0070475">
    <property type="term" value="P:rRNA base methylation"/>
    <property type="evidence" value="ECO:0007669"/>
    <property type="project" value="UniProtKB-UniRule"/>
</dbReference>
<dbReference type="STRING" id="1795632.TH606_03890"/>
<keyword evidence="6" id="KW-0963">Cytoplasm</keyword>
<feature type="region of interest" description="Disordered" evidence="7">
    <location>
        <begin position="261"/>
        <end position="285"/>
    </location>
</feature>
<evidence type="ECO:0000256" key="6">
    <source>
        <dbReference type="HAMAP-Rule" id="MF_01007"/>
    </source>
</evidence>
<organism evidence="8 9">
    <name type="scientific">Thermodesulfatator autotrophicus</name>
    <dbReference type="NCBI Taxonomy" id="1795632"/>
    <lineage>
        <taxon>Bacteria</taxon>
        <taxon>Pseudomonadati</taxon>
        <taxon>Thermodesulfobacteriota</taxon>
        <taxon>Thermodesulfobacteria</taxon>
        <taxon>Thermodesulfobacteriales</taxon>
        <taxon>Thermodesulfatatoraceae</taxon>
        <taxon>Thermodesulfatator</taxon>
    </lineage>
</organism>
<dbReference type="SUPFAM" id="SSF53335">
    <property type="entry name" value="S-adenosyl-L-methionine-dependent methyltransferases"/>
    <property type="match status" value="1"/>
</dbReference>
<keyword evidence="5 6" id="KW-0949">S-adenosyl-L-methionine</keyword>
<keyword evidence="9" id="KW-1185">Reference proteome</keyword>
<comment type="similarity">
    <text evidence="1 6">Belongs to the methyltransferase superfamily. RsmH family.</text>
</comment>
<dbReference type="PIRSF" id="PIRSF004486">
    <property type="entry name" value="MraW"/>
    <property type="match status" value="1"/>
</dbReference>
<feature type="binding site" evidence="6">
    <location>
        <position position="72"/>
    </location>
    <ligand>
        <name>S-adenosyl-L-methionine</name>
        <dbReference type="ChEBI" id="CHEBI:59789"/>
    </ligand>
</feature>
<evidence type="ECO:0000256" key="3">
    <source>
        <dbReference type="ARBA" id="ARBA00022603"/>
    </source>
</evidence>
<dbReference type="InterPro" id="IPR023397">
    <property type="entry name" value="SAM-dep_MeTrfase_MraW_recog"/>
</dbReference>
<comment type="function">
    <text evidence="6">Specifically methylates the N4 position of cytidine in position 1402 (C1402) of 16S rRNA.</text>
</comment>
<dbReference type="EMBL" id="LSFI01000015">
    <property type="protein sequence ID" value="OAG27984.1"/>
    <property type="molecule type" value="Genomic_DNA"/>
</dbReference>
<feature type="binding site" evidence="6">
    <location>
        <position position="93"/>
    </location>
    <ligand>
        <name>S-adenosyl-L-methionine</name>
        <dbReference type="ChEBI" id="CHEBI:59789"/>
    </ligand>
</feature>
<comment type="catalytic activity">
    <reaction evidence="6">
        <text>cytidine(1402) in 16S rRNA + S-adenosyl-L-methionine = N(4)-methylcytidine(1402) in 16S rRNA + S-adenosyl-L-homocysteine + H(+)</text>
        <dbReference type="Rhea" id="RHEA:42928"/>
        <dbReference type="Rhea" id="RHEA-COMP:10286"/>
        <dbReference type="Rhea" id="RHEA-COMP:10287"/>
        <dbReference type="ChEBI" id="CHEBI:15378"/>
        <dbReference type="ChEBI" id="CHEBI:57856"/>
        <dbReference type="ChEBI" id="CHEBI:59789"/>
        <dbReference type="ChEBI" id="CHEBI:74506"/>
        <dbReference type="ChEBI" id="CHEBI:82748"/>
        <dbReference type="EC" id="2.1.1.199"/>
    </reaction>
</comment>
<dbReference type="GO" id="GO:0071424">
    <property type="term" value="F:rRNA (cytosine-N4-)-methyltransferase activity"/>
    <property type="evidence" value="ECO:0007669"/>
    <property type="project" value="UniProtKB-UniRule"/>
</dbReference>
<keyword evidence="3 6" id="KW-0489">Methyltransferase</keyword>
<dbReference type="GO" id="GO:0005737">
    <property type="term" value="C:cytoplasm"/>
    <property type="evidence" value="ECO:0007669"/>
    <property type="project" value="UniProtKB-SubCell"/>
</dbReference>
<evidence type="ECO:0000256" key="7">
    <source>
        <dbReference type="SAM" id="MobiDB-lite"/>
    </source>
</evidence>
<evidence type="ECO:0000313" key="9">
    <source>
        <dbReference type="Proteomes" id="UP000076964"/>
    </source>
</evidence>
<accession>A0A177E7R2</accession>
<evidence type="ECO:0000313" key="8">
    <source>
        <dbReference type="EMBL" id="OAG27984.1"/>
    </source>
</evidence>
<dbReference type="NCBIfam" id="TIGR00006">
    <property type="entry name" value="16S rRNA (cytosine(1402)-N(4))-methyltransferase RsmH"/>
    <property type="match status" value="1"/>
</dbReference>
<dbReference type="SUPFAM" id="SSF81799">
    <property type="entry name" value="Putative methyltransferase TM0872, insert domain"/>
    <property type="match status" value="1"/>
</dbReference>
<comment type="caution">
    <text evidence="6">Lacks conserved residue(s) required for the propagation of feature annotation.</text>
</comment>
<dbReference type="Pfam" id="PF01795">
    <property type="entry name" value="Methyltransf_5"/>
    <property type="match status" value="1"/>
</dbReference>
<dbReference type="Proteomes" id="UP000076964">
    <property type="component" value="Unassembled WGS sequence"/>
</dbReference>
<feature type="binding site" evidence="6">
    <location>
        <begin position="25"/>
        <end position="27"/>
    </location>
    <ligand>
        <name>S-adenosyl-L-methionine</name>
        <dbReference type="ChEBI" id="CHEBI:59789"/>
    </ligand>
</feature>
<dbReference type="HAMAP" id="MF_01007">
    <property type="entry name" value="16SrRNA_methyltr_H"/>
    <property type="match status" value="1"/>
</dbReference>
<evidence type="ECO:0000256" key="4">
    <source>
        <dbReference type="ARBA" id="ARBA00022679"/>
    </source>
</evidence>
<keyword evidence="4 6" id="KW-0808">Transferase</keyword>
<keyword evidence="2 6" id="KW-0698">rRNA processing</keyword>
<proteinExistence type="inferred from homology"/>
<feature type="binding site" evidence="6">
    <location>
        <position position="45"/>
    </location>
    <ligand>
        <name>S-adenosyl-L-methionine</name>
        <dbReference type="ChEBI" id="CHEBI:59789"/>
    </ligand>
</feature>
<dbReference type="EC" id="2.1.1.199" evidence="6"/>